<comment type="caution">
    <text evidence="1">The sequence shown here is derived from an EMBL/GenBank/DDBJ whole genome shotgun (WGS) entry which is preliminary data.</text>
</comment>
<accession>A0AAJ1AGT4</accession>
<reference evidence="1 2" key="1">
    <citation type="journal article" date="2021" name="bioRxiv">
        <title>Unraveling nitrogen, sulfur and carbon metabolic pathways and microbial community transcriptional responses to substrate deprivation and toxicity stresses in a bioreactor mimicking anoxic brackish coastal sediment conditions.</title>
        <authorList>
            <person name="Martins P.D."/>
            <person name="Echeveste M.J."/>
            <person name="Arshad A."/>
            <person name="Kurth J."/>
            <person name="Ouboter H."/>
            <person name="Jetten M.S.M."/>
            <person name="Welte C.U."/>
        </authorList>
    </citation>
    <scope>NUCLEOTIDE SEQUENCE [LARGE SCALE GENOMIC DNA]</scope>
    <source>
        <strain evidence="1">MAG_38</strain>
    </source>
</reference>
<proteinExistence type="predicted"/>
<sequence>MTTPSFRVYVDESGDEGFVFKPDGAGSSRWLVLSAVVTRREEDHVVVGLMDKVRTLLGRPRRQQLHFVKLGHAQRTAYARTIGQARIRTVSVLIHKPSIRDPETFQAQKHQLYRYACRLLLERVSWLCRDHHIRDRGDGTADIIFSNRGQMSYDDLRAYLQRLKEMSAAGEVNIEWSVINPKAVSAVQHTQRAGLQVADAVASSVYAAVNPNQFGDTEDRYLRAIVSVCYRYQGRLLGYGLKFWPDDLTSLQKENPQLAWLTEGLR</sequence>
<organism evidence="1 2">
    <name type="scientific">Candidatus Methylomirabilis tolerans</name>
    <dbReference type="NCBI Taxonomy" id="3123416"/>
    <lineage>
        <taxon>Bacteria</taxon>
        <taxon>Candidatus Methylomirabilota</taxon>
        <taxon>Candidatus Methylomirabilia</taxon>
        <taxon>Candidatus Methylomirabilales</taxon>
        <taxon>Candidatus Methylomirabilaceae</taxon>
        <taxon>Candidatus Methylomirabilis</taxon>
    </lineage>
</organism>
<dbReference type="Pfam" id="PF12686">
    <property type="entry name" value="DUF3800"/>
    <property type="match status" value="1"/>
</dbReference>
<gene>
    <name evidence="1" type="ORF">K8G79_03470</name>
</gene>
<evidence type="ECO:0000313" key="1">
    <source>
        <dbReference type="EMBL" id="MBZ0159187.1"/>
    </source>
</evidence>
<dbReference type="InterPro" id="IPR024524">
    <property type="entry name" value="DUF3800"/>
</dbReference>
<dbReference type="AlphaFoldDB" id="A0AAJ1AGT4"/>
<dbReference type="EMBL" id="JAIOIU010000035">
    <property type="protein sequence ID" value="MBZ0159187.1"/>
    <property type="molecule type" value="Genomic_DNA"/>
</dbReference>
<protein>
    <submittedName>
        <fullName evidence="1">DUF3800 domain-containing protein</fullName>
    </submittedName>
</protein>
<dbReference type="Proteomes" id="UP001197609">
    <property type="component" value="Unassembled WGS sequence"/>
</dbReference>
<name>A0AAJ1AGT4_9BACT</name>
<evidence type="ECO:0000313" key="2">
    <source>
        <dbReference type="Proteomes" id="UP001197609"/>
    </source>
</evidence>